<protein>
    <recommendedName>
        <fullName evidence="3">Cotton fiber protein</fullName>
    </recommendedName>
</protein>
<dbReference type="Pfam" id="PF05553">
    <property type="entry name" value="DUF761"/>
    <property type="match status" value="1"/>
</dbReference>
<evidence type="ECO:0000313" key="2">
    <source>
        <dbReference type="Proteomes" id="UP001279734"/>
    </source>
</evidence>
<comment type="caution">
    <text evidence="1">The sequence shown here is derived from an EMBL/GenBank/DDBJ whole genome shotgun (WGS) entry which is preliminary data.</text>
</comment>
<organism evidence="1 2">
    <name type="scientific">Nepenthes gracilis</name>
    <name type="common">Slender pitcher plant</name>
    <dbReference type="NCBI Taxonomy" id="150966"/>
    <lineage>
        <taxon>Eukaryota</taxon>
        <taxon>Viridiplantae</taxon>
        <taxon>Streptophyta</taxon>
        <taxon>Embryophyta</taxon>
        <taxon>Tracheophyta</taxon>
        <taxon>Spermatophyta</taxon>
        <taxon>Magnoliopsida</taxon>
        <taxon>eudicotyledons</taxon>
        <taxon>Gunneridae</taxon>
        <taxon>Pentapetalae</taxon>
        <taxon>Caryophyllales</taxon>
        <taxon>Nepenthaceae</taxon>
        <taxon>Nepenthes</taxon>
    </lineage>
</organism>
<accession>A0AAD3TDC5</accession>
<dbReference type="InterPro" id="IPR008480">
    <property type="entry name" value="DUF761_pln"/>
</dbReference>
<reference evidence="1" key="1">
    <citation type="submission" date="2023-05" db="EMBL/GenBank/DDBJ databases">
        <title>Nepenthes gracilis genome sequencing.</title>
        <authorList>
            <person name="Fukushima K."/>
        </authorList>
    </citation>
    <scope>NUCLEOTIDE SEQUENCE</scope>
    <source>
        <strain evidence="1">SING2019-196</strain>
    </source>
</reference>
<dbReference type="AlphaFoldDB" id="A0AAD3TDC5"/>
<dbReference type="Proteomes" id="UP001279734">
    <property type="component" value="Unassembled WGS sequence"/>
</dbReference>
<keyword evidence="2" id="KW-1185">Reference proteome</keyword>
<dbReference type="PANTHER" id="PTHR33265:SF5">
    <property type="entry name" value="COTTON FIBER PROTEIN"/>
    <property type="match status" value="1"/>
</dbReference>
<evidence type="ECO:0000313" key="1">
    <source>
        <dbReference type="EMBL" id="GMH27995.1"/>
    </source>
</evidence>
<sequence>MKFRVSETEAPPPSFCHRERTNSLLFVFPAAKSNLSRTFKVNGQKSVHSPNSQMGKKRSGFAQPAWNLLRLVPLGARKGRLLKCWLVAELRLLPRYLKGFKHSSSRGAIQYGERELSFDETPVIHIRMRKPASAGFKMPQISCIQPEVDFDEDQVGVYGQYGRMTSFLERAMDEEKEGDDSRACYEDEGIDARAEEFIAKFYEQIKLQRQISHLQYNEMINRGQS</sequence>
<dbReference type="PANTHER" id="PTHR33265">
    <property type="entry name" value="AVR9/CF-9 RAPIDLY ELICITED PROTEIN-RELATED"/>
    <property type="match status" value="1"/>
</dbReference>
<dbReference type="EMBL" id="BSYO01000033">
    <property type="protein sequence ID" value="GMH27995.1"/>
    <property type="molecule type" value="Genomic_DNA"/>
</dbReference>
<proteinExistence type="predicted"/>
<name>A0AAD3TDC5_NEPGR</name>
<evidence type="ECO:0008006" key="3">
    <source>
        <dbReference type="Google" id="ProtNLM"/>
    </source>
</evidence>
<gene>
    <name evidence="1" type="ORF">Nepgr_029838</name>
</gene>